<sequence>MICLINLEPEYSQDTSEEEDLPGLLEVTDSEEEGFSPIGEIPIVSLDQDEWEDPEPIEEPPDRMGDPLTRCTEVVLLKGRPYPGDVLLHPADESPTRFSVKRLNKTHHQILDRGRRLDQAWTIQVPTELLLNTEFLLGEWYAQ</sequence>
<name>A0A8I2YU42_9AGAM</name>
<reference evidence="2" key="1">
    <citation type="submission" date="2021-03" db="EMBL/GenBank/DDBJ databases">
        <title>Evolutionary innovations through gain and loss of genes in the ectomycorrhizal Boletales.</title>
        <authorList>
            <person name="Wu G."/>
            <person name="Miyauchi S."/>
            <person name="Morin E."/>
            <person name="Yang Z.-L."/>
            <person name="Xu J."/>
            <person name="Martin F.M."/>
        </authorList>
    </citation>
    <scope>NUCLEOTIDE SEQUENCE</scope>
    <source>
        <strain evidence="2">BR01</strain>
    </source>
</reference>
<keyword evidence="3" id="KW-1185">Reference proteome</keyword>
<feature type="compositionally biased region" description="Acidic residues" evidence="1">
    <location>
        <begin position="48"/>
        <end position="59"/>
    </location>
</feature>
<dbReference type="OrthoDB" id="3205788at2759"/>
<dbReference type="Proteomes" id="UP000683000">
    <property type="component" value="Unassembled WGS sequence"/>
</dbReference>
<accession>A0A8I2YU42</accession>
<comment type="caution">
    <text evidence="2">The sequence shown here is derived from an EMBL/GenBank/DDBJ whole genome shotgun (WGS) entry which is preliminary data.</text>
</comment>
<dbReference type="EMBL" id="JAGFBS010000011">
    <property type="protein sequence ID" value="KAG6376777.1"/>
    <property type="molecule type" value="Genomic_DNA"/>
</dbReference>
<evidence type="ECO:0000313" key="3">
    <source>
        <dbReference type="Proteomes" id="UP000683000"/>
    </source>
</evidence>
<protein>
    <submittedName>
        <fullName evidence="2">Uncharacterized protein</fullName>
    </submittedName>
</protein>
<dbReference type="AlphaFoldDB" id="A0A8I2YU42"/>
<evidence type="ECO:0000256" key="1">
    <source>
        <dbReference type="SAM" id="MobiDB-lite"/>
    </source>
</evidence>
<gene>
    <name evidence="2" type="ORF">JVT61DRAFT_1801</name>
</gene>
<feature type="region of interest" description="Disordered" evidence="1">
    <location>
        <begin position="48"/>
        <end position="68"/>
    </location>
</feature>
<proteinExistence type="predicted"/>
<organism evidence="2 3">
    <name type="scientific">Boletus reticuloceps</name>
    <dbReference type="NCBI Taxonomy" id="495285"/>
    <lineage>
        <taxon>Eukaryota</taxon>
        <taxon>Fungi</taxon>
        <taxon>Dikarya</taxon>
        <taxon>Basidiomycota</taxon>
        <taxon>Agaricomycotina</taxon>
        <taxon>Agaricomycetes</taxon>
        <taxon>Agaricomycetidae</taxon>
        <taxon>Boletales</taxon>
        <taxon>Boletineae</taxon>
        <taxon>Boletaceae</taxon>
        <taxon>Boletoideae</taxon>
        <taxon>Boletus</taxon>
    </lineage>
</organism>
<evidence type="ECO:0000313" key="2">
    <source>
        <dbReference type="EMBL" id="KAG6376777.1"/>
    </source>
</evidence>